<feature type="domain" description="BTB" evidence="1">
    <location>
        <begin position="23"/>
        <end position="91"/>
    </location>
</feature>
<accession>A0A6A5QZQ4</accession>
<dbReference type="Gene3D" id="3.30.710.10">
    <property type="entry name" value="Potassium Channel Kv1.1, Chain A"/>
    <property type="match status" value="1"/>
</dbReference>
<dbReference type="Pfam" id="PF00651">
    <property type="entry name" value="BTB"/>
    <property type="match status" value="1"/>
</dbReference>
<gene>
    <name evidence="2" type="ORF">BDU57DRAFT_583580</name>
</gene>
<dbReference type="AlphaFoldDB" id="A0A6A5QZQ4"/>
<dbReference type="SUPFAM" id="SSF54695">
    <property type="entry name" value="POZ domain"/>
    <property type="match status" value="1"/>
</dbReference>
<organism evidence="2 3">
    <name type="scientific">Ampelomyces quisqualis</name>
    <name type="common">Powdery mildew agent</name>
    <dbReference type="NCBI Taxonomy" id="50730"/>
    <lineage>
        <taxon>Eukaryota</taxon>
        <taxon>Fungi</taxon>
        <taxon>Dikarya</taxon>
        <taxon>Ascomycota</taxon>
        <taxon>Pezizomycotina</taxon>
        <taxon>Dothideomycetes</taxon>
        <taxon>Pleosporomycetidae</taxon>
        <taxon>Pleosporales</taxon>
        <taxon>Pleosporineae</taxon>
        <taxon>Phaeosphaeriaceae</taxon>
        <taxon>Ampelomyces</taxon>
    </lineage>
</organism>
<dbReference type="CDD" id="cd18186">
    <property type="entry name" value="BTB_POZ_ZBTB_KLHL-like"/>
    <property type="match status" value="1"/>
</dbReference>
<dbReference type="InterPro" id="IPR011333">
    <property type="entry name" value="SKP1/BTB/POZ_sf"/>
</dbReference>
<sequence>MSSGFKPSNASLPNFQCPRGSFDNLVIVLVGRGSKKKEFQVHRGLLSYNSFKFQHVLKNGVKDDIELFAKDPTVFETVLYWMYTARFWASKTSKDGEIPLKFLHILRVYFFAAENGMVNLQNAAMTLIYQKTADRIYSKTLPTSPLRRFLIDFVADAWSLDFEATQGSVLPNRFLIDVLVSLRELKKAPGMGTNKARWVAEMNKGFCGKYHDHEL</sequence>
<dbReference type="EMBL" id="ML979132">
    <property type="protein sequence ID" value="KAF1920056.1"/>
    <property type="molecule type" value="Genomic_DNA"/>
</dbReference>
<reference evidence="2" key="1">
    <citation type="journal article" date="2020" name="Stud. Mycol.">
        <title>101 Dothideomycetes genomes: a test case for predicting lifestyles and emergence of pathogens.</title>
        <authorList>
            <person name="Haridas S."/>
            <person name="Albert R."/>
            <person name="Binder M."/>
            <person name="Bloem J."/>
            <person name="Labutti K."/>
            <person name="Salamov A."/>
            <person name="Andreopoulos B."/>
            <person name="Baker S."/>
            <person name="Barry K."/>
            <person name="Bills G."/>
            <person name="Bluhm B."/>
            <person name="Cannon C."/>
            <person name="Castanera R."/>
            <person name="Culley D."/>
            <person name="Daum C."/>
            <person name="Ezra D."/>
            <person name="Gonzalez J."/>
            <person name="Henrissat B."/>
            <person name="Kuo A."/>
            <person name="Liang C."/>
            <person name="Lipzen A."/>
            <person name="Lutzoni F."/>
            <person name="Magnuson J."/>
            <person name="Mondo S."/>
            <person name="Nolan M."/>
            <person name="Ohm R."/>
            <person name="Pangilinan J."/>
            <person name="Park H.-J."/>
            <person name="Ramirez L."/>
            <person name="Alfaro M."/>
            <person name="Sun H."/>
            <person name="Tritt A."/>
            <person name="Yoshinaga Y."/>
            <person name="Zwiers L.-H."/>
            <person name="Turgeon B."/>
            <person name="Goodwin S."/>
            <person name="Spatafora J."/>
            <person name="Crous P."/>
            <person name="Grigoriev I."/>
        </authorList>
    </citation>
    <scope>NUCLEOTIDE SEQUENCE</scope>
    <source>
        <strain evidence="2">HMLAC05119</strain>
    </source>
</reference>
<evidence type="ECO:0000313" key="3">
    <source>
        <dbReference type="Proteomes" id="UP000800096"/>
    </source>
</evidence>
<proteinExistence type="predicted"/>
<name>A0A6A5QZQ4_AMPQU</name>
<dbReference type="InterPro" id="IPR000210">
    <property type="entry name" value="BTB/POZ_dom"/>
</dbReference>
<dbReference type="OrthoDB" id="194443at2759"/>
<protein>
    <recommendedName>
        <fullName evidence="1">BTB domain-containing protein</fullName>
    </recommendedName>
</protein>
<evidence type="ECO:0000313" key="2">
    <source>
        <dbReference type="EMBL" id="KAF1920056.1"/>
    </source>
</evidence>
<dbReference type="Proteomes" id="UP000800096">
    <property type="component" value="Unassembled WGS sequence"/>
</dbReference>
<keyword evidence="3" id="KW-1185">Reference proteome</keyword>
<dbReference type="PROSITE" id="PS50097">
    <property type="entry name" value="BTB"/>
    <property type="match status" value="1"/>
</dbReference>
<evidence type="ECO:0000259" key="1">
    <source>
        <dbReference type="PROSITE" id="PS50097"/>
    </source>
</evidence>